<name>T1ALD4_9ZZZZ</name>
<feature type="non-terminal residue" evidence="2">
    <location>
        <position position="127"/>
    </location>
</feature>
<reference evidence="2" key="1">
    <citation type="submission" date="2013-08" db="EMBL/GenBank/DDBJ databases">
        <authorList>
            <person name="Mendez C."/>
            <person name="Richter M."/>
            <person name="Ferrer M."/>
            <person name="Sanchez J."/>
        </authorList>
    </citation>
    <scope>NUCLEOTIDE SEQUENCE</scope>
</reference>
<reference evidence="2" key="2">
    <citation type="journal article" date="2014" name="ISME J.">
        <title>Microbial stratification in low pH oxic and suboxic macroscopic growths along an acid mine drainage.</title>
        <authorList>
            <person name="Mendez-Garcia C."/>
            <person name="Mesa V."/>
            <person name="Sprenger R.R."/>
            <person name="Richter M."/>
            <person name="Diez M.S."/>
            <person name="Solano J."/>
            <person name="Bargiela R."/>
            <person name="Golyshina O.V."/>
            <person name="Manteca A."/>
            <person name="Ramos J.L."/>
            <person name="Gallego J.R."/>
            <person name="Llorente I."/>
            <person name="Martins Dos Santos V.A."/>
            <person name="Jensen O.N."/>
            <person name="Pelaez A.I."/>
            <person name="Sanchez J."/>
            <person name="Ferrer M."/>
        </authorList>
    </citation>
    <scope>NUCLEOTIDE SEQUENCE</scope>
</reference>
<protein>
    <submittedName>
        <fullName evidence="2">Glucan 1,4-alpha-glucosidase</fullName>
    </submittedName>
</protein>
<dbReference type="GO" id="GO:0005975">
    <property type="term" value="P:carbohydrate metabolic process"/>
    <property type="evidence" value="ECO:0007669"/>
    <property type="project" value="InterPro"/>
</dbReference>
<feature type="domain" description="GH15-like" evidence="1">
    <location>
        <begin position="37"/>
        <end position="94"/>
    </location>
</feature>
<dbReference type="SUPFAM" id="SSF48208">
    <property type="entry name" value="Six-hairpin glycosidases"/>
    <property type="match status" value="1"/>
</dbReference>
<dbReference type="Pfam" id="PF00723">
    <property type="entry name" value="Glyco_hydro_15"/>
    <property type="match status" value="1"/>
</dbReference>
<sequence>QISDWTLWQKECAERATLAGSLPPHCREQFQISTMVLRAHHCKTFPGAMVASLSVPWGNTKDERPGYHLVWPRDLCECAGALLAYGATQEALDTLRYLRATQLADGHWNQNQWLGGTPFWTGVQLDE</sequence>
<proteinExistence type="predicted"/>
<dbReference type="Gene3D" id="1.50.10.10">
    <property type="match status" value="1"/>
</dbReference>
<comment type="caution">
    <text evidence="2">The sequence shown here is derived from an EMBL/GenBank/DDBJ whole genome shotgun (WGS) entry which is preliminary data.</text>
</comment>
<dbReference type="InterPro" id="IPR008928">
    <property type="entry name" value="6-hairpin_glycosidase_sf"/>
</dbReference>
<dbReference type="EMBL" id="AUZZ01003315">
    <property type="protein sequence ID" value="EQD57298.1"/>
    <property type="molecule type" value="Genomic_DNA"/>
</dbReference>
<organism evidence="2">
    <name type="scientific">mine drainage metagenome</name>
    <dbReference type="NCBI Taxonomy" id="410659"/>
    <lineage>
        <taxon>unclassified sequences</taxon>
        <taxon>metagenomes</taxon>
        <taxon>ecological metagenomes</taxon>
    </lineage>
</organism>
<dbReference type="InterPro" id="IPR012341">
    <property type="entry name" value="6hp_glycosidase-like_sf"/>
</dbReference>
<feature type="non-terminal residue" evidence="2">
    <location>
        <position position="1"/>
    </location>
</feature>
<gene>
    <name evidence="2" type="ORF">B2A_04869</name>
</gene>
<accession>T1ALD4</accession>
<dbReference type="AlphaFoldDB" id="T1ALD4"/>
<evidence type="ECO:0000259" key="1">
    <source>
        <dbReference type="Pfam" id="PF00723"/>
    </source>
</evidence>
<dbReference type="InterPro" id="IPR011613">
    <property type="entry name" value="GH15-like"/>
</dbReference>
<evidence type="ECO:0000313" key="2">
    <source>
        <dbReference type="EMBL" id="EQD57298.1"/>
    </source>
</evidence>